<dbReference type="CDD" id="cd00093">
    <property type="entry name" value="HTH_XRE"/>
    <property type="match status" value="1"/>
</dbReference>
<dbReference type="AlphaFoldDB" id="A0A7U3UPD4"/>
<reference evidence="3 4" key="1">
    <citation type="journal article" date="2010" name="J. Bacteriol.">
        <title>Biochemical characterization of a novel indole prenyltransferase from Streptomyces sp. SN-593.</title>
        <authorList>
            <person name="Takahashi S."/>
            <person name="Takagi H."/>
            <person name="Toyoda A."/>
            <person name="Uramoto M."/>
            <person name="Nogawa T."/>
            <person name="Ueki M."/>
            <person name="Sakaki Y."/>
            <person name="Osada H."/>
        </authorList>
    </citation>
    <scope>NUCLEOTIDE SEQUENCE [LARGE SCALE GENOMIC DNA]</scope>
    <source>
        <strain evidence="3 4">SN-593</strain>
    </source>
</reference>
<dbReference type="InterPro" id="IPR001387">
    <property type="entry name" value="Cro/C1-type_HTH"/>
</dbReference>
<dbReference type="KEGG" id="arev:RVR_1577"/>
<dbReference type="InterPro" id="IPR010982">
    <property type="entry name" value="Lambda_DNA-bd_dom_sf"/>
</dbReference>
<dbReference type="SUPFAM" id="SSF47413">
    <property type="entry name" value="lambda repressor-like DNA-binding domains"/>
    <property type="match status" value="1"/>
</dbReference>
<dbReference type="GO" id="GO:0003677">
    <property type="term" value="F:DNA binding"/>
    <property type="evidence" value="ECO:0007669"/>
    <property type="project" value="InterPro"/>
</dbReference>
<dbReference type="EMBL" id="AP018365">
    <property type="protein sequence ID" value="BBA96329.1"/>
    <property type="molecule type" value="Genomic_DNA"/>
</dbReference>
<reference evidence="3 4" key="4">
    <citation type="journal article" date="2020" name="Sci. Rep.">
        <title>beta-carboline chemical signals induce reveromycin production through a LuxR family regulator in Streptomyces sp. SN-593.</title>
        <authorList>
            <person name="Panthee S."/>
            <person name="Kito N."/>
            <person name="Hayashi T."/>
            <person name="Shimizu T."/>
            <person name="Ishikawa J."/>
            <person name="Hamamoto H."/>
            <person name="Osada H."/>
            <person name="Takahashi S."/>
        </authorList>
    </citation>
    <scope>NUCLEOTIDE SEQUENCE [LARGE SCALE GENOMIC DNA]</scope>
    <source>
        <strain evidence="3 4">SN-593</strain>
    </source>
</reference>
<keyword evidence="4" id="KW-1185">Reference proteome</keyword>
<evidence type="ECO:0000256" key="1">
    <source>
        <dbReference type="SAM" id="MobiDB-lite"/>
    </source>
</evidence>
<evidence type="ECO:0000313" key="4">
    <source>
        <dbReference type="Proteomes" id="UP000595703"/>
    </source>
</evidence>
<dbReference type="PROSITE" id="PS50943">
    <property type="entry name" value="HTH_CROC1"/>
    <property type="match status" value="1"/>
</dbReference>
<proteinExistence type="predicted"/>
<dbReference type="Gene3D" id="1.10.260.40">
    <property type="entry name" value="lambda repressor-like DNA-binding domains"/>
    <property type="match status" value="1"/>
</dbReference>
<evidence type="ECO:0000259" key="2">
    <source>
        <dbReference type="PROSITE" id="PS50943"/>
    </source>
</evidence>
<organism evidence="3 4">
    <name type="scientific">Actinacidiphila reveromycinica</name>
    <dbReference type="NCBI Taxonomy" id="659352"/>
    <lineage>
        <taxon>Bacteria</taxon>
        <taxon>Bacillati</taxon>
        <taxon>Actinomycetota</taxon>
        <taxon>Actinomycetes</taxon>
        <taxon>Kitasatosporales</taxon>
        <taxon>Streptomycetaceae</taxon>
        <taxon>Actinacidiphila</taxon>
    </lineage>
</organism>
<reference evidence="3 4" key="3">
    <citation type="journal article" date="2011" name="Nat. Chem. Biol.">
        <title>Reveromycin A biosynthesis uses RevG and RevJ for stereospecific spiroacetal formation.</title>
        <authorList>
            <person name="Takahashi S."/>
            <person name="Toyoda A."/>
            <person name="Sekiyama Y."/>
            <person name="Takagi H."/>
            <person name="Nogawa T."/>
            <person name="Uramoto M."/>
            <person name="Suzuki R."/>
            <person name="Koshino H."/>
            <person name="Kumano T."/>
            <person name="Panthee S."/>
            <person name="Dairi T."/>
            <person name="Ishikawa J."/>
            <person name="Ikeda H."/>
            <person name="Sakaki Y."/>
            <person name="Osada H."/>
        </authorList>
    </citation>
    <scope>NUCLEOTIDE SEQUENCE [LARGE SCALE GENOMIC DNA]</scope>
    <source>
        <strain evidence="3 4">SN-593</strain>
    </source>
</reference>
<protein>
    <recommendedName>
        <fullName evidence="2">HTH cro/C1-type domain-containing protein</fullName>
    </recommendedName>
</protein>
<dbReference type="Proteomes" id="UP000595703">
    <property type="component" value="Chromosome"/>
</dbReference>
<accession>A0A7U3UPD4</accession>
<feature type="region of interest" description="Disordered" evidence="1">
    <location>
        <begin position="87"/>
        <end position="110"/>
    </location>
</feature>
<sequence>MGFMARGGSSAADVAGARLAREATASLAGVLAGLGVSQSELARAMSVSPGRVSQIMSGDANLTVRSLAAAAEAIGARVEITFHAPPRDAAVQPRDGAAPVYGSGQAPACR</sequence>
<feature type="domain" description="HTH cro/C1-type" evidence="2">
    <location>
        <begin position="34"/>
        <end position="82"/>
    </location>
</feature>
<name>A0A7U3UPD4_9ACTN</name>
<gene>
    <name evidence="3" type="ORF">RVR_1577</name>
</gene>
<reference evidence="3 4" key="2">
    <citation type="journal article" date="2011" name="J. Antibiot.">
        <title>Furaquinocins I and J: novel polyketide isoprenoid hybrid compounds from Streptomyces reveromyceticus SN-593.</title>
        <authorList>
            <person name="Panthee S."/>
            <person name="Takahashi S."/>
            <person name="Takagi H."/>
            <person name="Nogawa T."/>
            <person name="Oowada E."/>
            <person name="Uramoto M."/>
            <person name="Osada H."/>
        </authorList>
    </citation>
    <scope>NUCLEOTIDE SEQUENCE [LARGE SCALE GENOMIC DNA]</scope>
    <source>
        <strain evidence="3 4">SN-593</strain>
    </source>
</reference>
<dbReference type="SMART" id="SM00530">
    <property type="entry name" value="HTH_XRE"/>
    <property type="match status" value="1"/>
</dbReference>
<evidence type="ECO:0000313" key="3">
    <source>
        <dbReference type="EMBL" id="BBA96329.1"/>
    </source>
</evidence>
<dbReference type="Pfam" id="PF01381">
    <property type="entry name" value="HTH_3"/>
    <property type="match status" value="1"/>
</dbReference>